<dbReference type="Gene3D" id="3.40.50.620">
    <property type="entry name" value="HUPs"/>
    <property type="match status" value="2"/>
</dbReference>
<sequence length="308" mass="32443">MELSELPGRIANMSGSIVVAVDGSEQALAAVDWAVDDALRRDAALKIVHVREPWANEYPFHAVEGFSESVSDYCEGVLAHARERAAERAGGRAPGLTVTTDLATGTVVERLTDESERADLLVIGSRGMGGFAGLVLGSVGLGLAARAAAPLVVVRDVRHEPYDEVVVGFDGSPHSESAVAFAFEEARLRGARVRAVNAWQPPMLSPLAGGYGAVMGEIFDAEAESFRRRLAPWRQEYPDVPLVESAVCGHPISALSEASRTADLVVVGTRGVGEVKGALLGSVSHGILHRAHCPIAVVRAEKPGKASD</sequence>
<evidence type="ECO:0000313" key="3">
    <source>
        <dbReference type="EMBL" id="GIH71692.1"/>
    </source>
</evidence>
<gene>
    <name evidence="3" type="ORF">Mth01_39450</name>
</gene>
<feature type="domain" description="UspA" evidence="2">
    <location>
        <begin position="162"/>
        <end position="299"/>
    </location>
</feature>
<dbReference type="Proteomes" id="UP000610966">
    <property type="component" value="Unassembled WGS sequence"/>
</dbReference>
<protein>
    <submittedName>
        <fullName evidence="3">Universal stress protein</fullName>
    </submittedName>
</protein>
<evidence type="ECO:0000313" key="4">
    <source>
        <dbReference type="Proteomes" id="UP000610966"/>
    </source>
</evidence>
<comment type="similarity">
    <text evidence="1">Belongs to the universal stress protein A family.</text>
</comment>
<dbReference type="InterPro" id="IPR006015">
    <property type="entry name" value="Universal_stress_UspA"/>
</dbReference>
<dbReference type="PANTHER" id="PTHR46268:SF6">
    <property type="entry name" value="UNIVERSAL STRESS PROTEIN UP12"/>
    <property type="match status" value="1"/>
</dbReference>
<dbReference type="SUPFAM" id="SSF52402">
    <property type="entry name" value="Adenine nucleotide alpha hydrolases-like"/>
    <property type="match status" value="2"/>
</dbReference>
<comment type="caution">
    <text evidence="3">The sequence shown here is derived from an EMBL/GenBank/DDBJ whole genome shotgun (WGS) entry which is preliminary data.</text>
</comment>
<dbReference type="PRINTS" id="PR01438">
    <property type="entry name" value="UNVRSLSTRESS"/>
</dbReference>
<evidence type="ECO:0000256" key="1">
    <source>
        <dbReference type="ARBA" id="ARBA00008791"/>
    </source>
</evidence>
<dbReference type="EMBL" id="BOOG01000038">
    <property type="protein sequence ID" value="GIH71692.1"/>
    <property type="molecule type" value="Genomic_DNA"/>
</dbReference>
<name>A0A8J3R9N2_9ACTN</name>
<dbReference type="Pfam" id="PF00582">
    <property type="entry name" value="Usp"/>
    <property type="match status" value="2"/>
</dbReference>
<organism evidence="3 4">
    <name type="scientific">Sphaerimonospora thailandensis</name>
    <dbReference type="NCBI Taxonomy" id="795644"/>
    <lineage>
        <taxon>Bacteria</taxon>
        <taxon>Bacillati</taxon>
        <taxon>Actinomycetota</taxon>
        <taxon>Actinomycetes</taxon>
        <taxon>Streptosporangiales</taxon>
        <taxon>Streptosporangiaceae</taxon>
        <taxon>Sphaerimonospora</taxon>
    </lineage>
</organism>
<dbReference type="PANTHER" id="PTHR46268">
    <property type="entry name" value="STRESS RESPONSE PROTEIN NHAX"/>
    <property type="match status" value="1"/>
</dbReference>
<keyword evidence="4" id="KW-1185">Reference proteome</keyword>
<dbReference type="AlphaFoldDB" id="A0A8J3R9N2"/>
<dbReference type="InterPro" id="IPR014729">
    <property type="entry name" value="Rossmann-like_a/b/a_fold"/>
</dbReference>
<accession>A0A8J3R9N2</accession>
<feature type="domain" description="UspA" evidence="2">
    <location>
        <begin position="14"/>
        <end position="155"/>
    </location>
</feature>
<proteinExistence type="inferred from homology"/>
<reference evidence="3" key="1">
    <citation type="submission" date="2021-01" db="EMBL/GenBank/DDBJ databases">
        <title>Whole genome shotgun sequence of Sphaerimonospora thailandensis NBRC 107569.</title>
        <authorList>
            <person name="Komaki H."/>
            <person name="Tamura T."/>
        </authorList>
    </citation>
    <scope>NUCLEOTIDE SEQUENCE</scope>
    <source>
        <strain evidence="3">NBRC 107569</strain>
    </source>
</reference>
<evidence type="ECO:0000259" key="2">
    <source>
        <dbReference type="Pfam" id="PF00582"/>
    </source>
</evidence>
<dbReference type="InterPro" id="IPR006016">
    <property type="entry name" value="UspA"/>
</dbReference>